<dbReference type="EnsemblMetazoa" id="BGLB023402-RA">
    <property type="protein sequence ID" value="BGLB023402-PA"/>
    <property type="gene ID" value="BGLB023402"/>
</dbReference>
<evidence type="ECO:0000313" key="4">
    <source>
        <dbReference type="Proteomes" id="UP001165740"/>
    </source>
</evidence>
<sequence>MLIHSLLVIVVLSLAVHYCECQSALVTTSYCVTNVTSFSKCPPTYCYVPYGSTLQSQCCLGIYKTATGSFYQQCHCQNSCTLPSQTTITTTTPRPSSFNCCTTIKLPKTCASPDVCFNSATRNSCCLDIERVALDGGGTSLAITCKCNTDINC</sequence>
<dbReference type="Proteomes" id="UP001165740">
    <property type="component" value="Chromosome 16"/>
</dbReference>
<dbReference type="GeneID" id="106078580"/>
<gene>
    <name evidence="2" type="primary">106078580</name>
    <name evidence="5" type="synonym">LOC106078580</name>
</gene>
<proteinExistence type="predicted"/>
<name>A0A2C9KTK8_BIOGL</name>
<feature type="chain" id="PRO_5044573248" evidence="1">
    <location>
        <begin position="22"/>
        <end position="153"/>
    </location>
</feature>
<dbReference type="OrthoDB" id="6101300at2759"/>
<evidence type="ECO:0000256" key="1">
    <source>
        <dbReference type="SAM" id="SignalP"/>
    </source>
</evidence>
<evidence type="ECO:0000313" key="3">
    <source>
        <dbReference type="Proteomes" id="UP000076420"/>
    </source>
</evidence>
<protein>
    <submittedName>
        <fullName evidence="5">Keratin-associated protein 4-7-like</fullName>
    </submittedName>
</protein>
<organism evidence="2 3">
    <name type="scientific">Biomphalaria glabrata</name>
    <name type="common">Bloodfluke planorb</name>
    <name type="synonym">Freshwater snail</name>
    <dbReference type="NCBI Taxonomy" id="6526"/>
    <lineage>
        <taxon>Eukaryota</taxon>
        <taxon>Metazoa</taxon>
        <taxon>Spiralia</taxon>
        <taxon>Lophotrochozoa</taxon>
        <taxon>Mollusca</taxon>
        <taxon>Gastropoda</taxon>
        <taxon>Heterobranchia</taxon>
        <taxon>Euthyneura</taxon>
        <taxon>Panpulmonata</taxon>
        <taxon>Hygrophila</taxon>
        <taxon>Lymnaeoidea</taxon>
        <taxon>Planorbidae</taxon>
        <taxon>Biomphalaria</taxon>
    </lineage>
</organism>
<reference evidence="2" key="1">
    <citation type="submission" date="2020-05" db="UniProtKB">
        <authorList>
            <consortium name="EnsemblMetazoa"/>
        </authorList>
    </citation>
    <scope>IDENTIFICATION</scope>
    <source>
        <strain evidence="2">BB02</strain>
    </source>
</reference>
<feature type="signal peptide" evidence="1">
    <location>
        <begin position="1"/>
        <end position="21"/>
    </location>
</feature>
<dbReference type="VEuPathDB" id="VectorBase:BGLAX_046834"/>
<dbReference type="AlphaFoldDB" id="A0A2C9KTK8"/>
<dbReference type="KEGG" id="bgt:106078580"/>
<keyword evidence="4" id="KW-1185">Reference proteome</keyword>
<dbReference type="VEuPathDB" id="VectorBase:BGLB023402"/>
<keyword evidence="1" id="KW-0732">Signal</keyword>
<evidence type="ECO:0000313" key="5">
    <source>
        <dbReference type="RefSeq" id="XP_013094933.1"/>
    </source>
</evidence>
<dbReference type="Proteomes" id="UP000076420">
    <property type="component" value="Unassembled WGS sequence"/>
</dbReference>
<accession>A0A2C9KTK8</accession>
<reference evidence="5" key="2">
    <citation type="submission" date="2025-04" db="UniProtKB">
        <authorList>
            <consortium name="RefSeq"/>
        </authorList>
    </citation>
    <scope>IDENTIFICATION</scope>
</reference>
<dbReference type="RefSeq" id="XP_013094933.1">
    <property type="nucleotide sequence ID" value="XM_013239479.2"/>
</dbReference>
<evidence type="ECO:0000313" key="2">
    <source>
        <dbReference type="EnsemblMetazoa" id="BGLB023402-PA"/>
    </source>
</evidence>